<keyword evidence="5" id="KW-0675">Receptor</keyword>
<evidence type="ECO:0000256" key="3">
    <source>
        <dbReference type="SAM" id="SignalP"/>
    </source>
</evidence>
<dbReference type="KEGG" id="ica:Intca_3039"/>
<feature type="chain" id="PRO_5039175586" evidence="3">
    <location>
        <begin position="26"/>
        <end position="429"/>
    </location>
</feature>
<dbReference type="InterPro" id="IPR028082">
    <property type="entry name" value="Peripla_BP_I"/>
</dbReference>
<dbReference type="OrthoDB" id="7337537at2"/>
<dbReference type="EMBL" id="CP002343">
    <property type="protein sequence ID" value="ADU49528.1"/>
    <property type="molecule type" value="Genomic_DNA"/>
</dbReference>
<gene>
    <name evidence="5" type="ordered locus">Intca_3039</name>
</gene>
<organism evidence="5 6">
    <name type="scientific">Intrasporangium calvum (strain ATCC 23552 / DSM 43043 / JCM 3097 / NBRC 12989 / NCIMB 10167 / NRRL B-3866 / 7 KIP)</name>
    <dbReference type="NCBI Taxonomy" id="710696"/>
    <lineage>
        <taxon>Bacteria</taxon>
        <taxon>Bacillati</taxon>
        <taxon>Actinomycetota</taxon>
        <taxon>Actinomycetes</taxon>
        <taxon>Micrococcales</taxon>
        <taxon>Intrasporangiaceae</taxon>
        <taxon>Intrasporangium</taxon>
    </lineage>
</organism>
<accession>E6SBY8</accession>
<dbReference type="InterPro" id="IPR051010">
    <property type="entry name" value="BCAA_transport"/>
</dbReference>
<evidence type="ECO:0000256" key="2">
    <source>
        <dbReference type="ARBA" id="ARBA00022729"/>
    </source>
</evidence>
<dbReference type="RefSeq" id="WP_013493840.1">
    <property type="nucleotide sequence ID" value="NC_014830.1"/>
</dbReference>
<evidence type="ECO:0000313" key="5">
    <source>
        <dbReference type="EMBL" id="ADU49528.1"/>
    </source>
</evidence>
<dbReference type="SUPFAM" id="SSF53822">
    <property type="entry name" value="Periplasmic binding protein-like I"/>
    <property type="match status" value="1"/>
</dbReference>
<reference evidence="5 6" key="1">
    <citation type="journal article" date="2010" name="Stand. Genomic Sci.">
        <title>Complete genome sequence of Intrasporangium calvum type strain (7 KIP).</title>
        <authorList>
            <person name="Del Rio T.G."/>
            <person name="Chertkov O."/>
            <person name="Yasawong M."/>
            <person name="Lucas S."/>
            <person name="Deshpande S."/>
            <person name="Cheng J.F."/>
            <person name="Detter C."/>
            <person name="Tapia R."/>
            <person name="Han C."/>
            <person name="Goodwin L."/>
            <person name="Pitluck S."/>
            <person name="Liolios K."/>
            <person name="Ivanova N."/>
            <person name="Mavromatis K."/>
            <person name="Pati A."/>
            <person name="Chen A."/>
            <person name="Palaniappan K."/>
            <person name="Land M."/>
            <person name="Hauser L."/>
            <person name="Chang Y.J."/>
            <person name="Jeffries C.D."/>
            <person name="Rohde M."/>
            <person name="Pukall R."/>
            <person name="Sikorski J."/>
            <person name="Goker M."/>
            <person name="Woyke T."/>
            <person name="Bristow J."/>
            <person name="Eisen J.A."/>
            <person name="Markowitz V."/>
            <person name="Hugenholtz P."/>
            <person name="Kyrpides N.C."/>
            <person name="Klenk H.P."/>
            <person name="Lapidus A."/>
        </authorList>
    </citation>
    <scope>NUCLEOTIDE SEQUENCE [LARGE SCALE GENOMIC DNA]</scope>
    <source>
        <strain evidence="6">ATCC 23552 / DSM 43043 / JCM 3097 / NBRC 12989 / 7 KIP</strain>
    </source>
</reference>
<comment type="similarity">
    <text evidence="1">Belongs to the leucine-binding protein family.</text>
</comment>
<dbReference type="STRING" id="710696.Intca_3039"/>
<keyword evidence="2 3" id="KW-0732">Signal</keyword>
<name>E6SBY8_INTC7</name>
<keyword evidence="6" id="KW-1185">Reference proteome</keyword>
<evidence type="ECO:0000256" key="1">
    <source>
        <dbReference type="ARBA" id="ARBA00010062"/>
    </source>
</evidence>
<sequence>MKSDLLRGRAWRAVAVFAASAVVVAGCAPSQSNTGTSGGDTGKVPDTIVVGSTLPLTGSESKTGGRYKQGYELAVDEVNAAGGIDLGGKKVKVELKLLDDTSDQAKAVNLAQRLITSDNVNAFLGTYSTSLVEAQSTVAEQNQIPYVNGGGAATSIYSKGYKWVFGTLATVENLATTEMQWIDQQQKAGTLPKPAKIAIVWENTSHGKDFRKGIQDFAQASSGNFQVSVDESFALDGKDFSAVLNKVKAANVDLFMVDAHLPDFITMHRQYLSSGMCNKVETYGARGTEADARKALGQEGVNYILSAVWWNKQLGNSGLNKTFVESFKKKYGTDPEWYQAVSYEAARALFTAMGNAKSVDKTKVRDALSSLEMDSILPGGKLSFPAAKGGQADYPFVVQQNLPDGTSPIIFPEDVATGKGAAPNPDCKG</sequence>
<protein>
    <submittedName>
        <fullName evidence="5">Extracellular ligand-binding receptor</fullName>
    </submittedName>
</protein>
<feature type="domain" description="Leucine-binding protein" evidence="4">
    <location>
        <begin position="47"/>
        <end position="400"/>
    </location>
</feature>
<dbReference type="Pfam" id="PF13458">
    <property type="entry name" value="Peripla_BP_6"/>
    <property type="match status" value="1"/>
</dbReference>
<dbReference type="Gene3D" id="3.40.50.2300">
    <property type="match status" value="2"/>
</dbReference>
<dbReference type="PANTHER" id="PTHR30483:SF37">
    <property type="entry name" value="ABC TRANSPORTER SUBSTRATE-BINDING PROTEIN"/>
    <property type="match status" value="1"/>
</dbReference>
<dbReference type="PROSITE" id="PS51257">
    <property type="entry name" value="PROKAR_LIPOPROTEIN"/>
    <property type="match status" value="1"/>
</dbReference>
<dbReference type="CDD" id="cd06338">
    <property type="entry name" value="PBP1_ABC_ligand_binding-like"/>
    <property type="match status" value="1"/>
</dbReference>
<evidence type="ECO:0000259" key="4">
    <source>
        <dbReference type="Pfam" id="PF13458"/>
    </source>
</evidence>
<proteinExistence type="inferred from homology"/>
<dbReference type="AlphaFoldDB" id="E6SBY8"/>
<dbReference type="Proteomes" id="UP000008914">
    <property type="component" value="Chromosome"/>
</dbReference>
<feature type="signal peptide" evidence="3">
    <location>
        <begin position="1"/>
        <end position="25"/>
    </location>
</feature>
<dbReference type="eggNOG" id="COG0683">
    <property type="taxonomic scope" value="Bacteria"/>
</dbReference>
<evidence type="ECO:0000313" key="6">
    <source>
        <dbReference type="Proteomes" id="UP000008914"/>
    </source>
</evidence>
<dbReference type="PANTHER" id="PTHR30483">
    <property type="entry name" value="LEUCINE-SPECIFIC-BINDING PROTEIN"/>
    <property type="match status" value="1"/>
</dbReference>
<dbReference type="InterPro" id="IPR028081">
    <property type="entry name" value="Leu-bd"/>
</dbReference>
<dbReference type="HOGENOM" id="CLU_027128_4_1_11"/>